<dbReference type="Pfam" id="PF00246">
    <property type="entry name" value="Peptidase_M14"/>
    <property type="match status" value="1"/>
</dbReference>
<keyword evidence="10" id="KW-1185">Reference proteome</keyword>
<dbReference type="GO" id="GO:0004180">
    <property type="term" value="F:carboxypeptidase activity"/>
    <property type="evidence" value="ECO:0007669"/>
    <property type="project" value="UniProtKB-KW"/>
</dbReference>
<dbReference type="SUPFAM" id="SSF53187">
    <property type="entry name" value="Zn-dependent exopeptidases"/>
    <property type="match status" value="1"/>
</dbReference>
<evidence type="ECO:0000259" key="8">
    <source>
        <dbReference type="SMART" id="SM00631"/>
    </source>
</evidence>
<feature type="transmembrane region" description="Helical" evidence="7">
    <location>
        <begin position="12"/>
        <end position="30"/>
    </location>
</feature>
<keyword evidence="3" id="KW-0645">Protease</keyword>
<evidence type="ECO:0000256" key="1">
    <source>
        <dbReference type="ARBA" id="ARBA00001947"/>
    </source>
</evidence>
<keyword evidence="6" id="KW-0482">Metalloprotease</keyword>
<accession>A0ABV6YUA3</accession>
<evidence type="ECO:0000256" key="4">
    <source>
        <dbReference type="ARBA" id="ARBA00022801"/>
    </source>
</evidence>
<keyword evidence="4" id="KW-0378">Hydrolase</keyword>
<keyword evidence="7" id="KW-0812">Transmembrane</keyword>
<evidence type="ECO:0000313" key="9">
    <source>
        <dbReference type="EMBL" id="MFC1849661.1"/>
    </source>
</evidence>
<sequence>MKANLLPRKIPLSIMINLTMMILFIFLALAQDQHHSTTSLDYPAVVRIYVKDHEHLNAVAGRLDIWEVHRAEKYVVVRVKPTQYSWLQSLGYKLEIDHEKTSLLKRKAILDPRYFYFDDYFNNTNDRFIVNFLQTINTKYPALTELIDIGDAWMAGRVGEHHRDMLVLRVTNEDTIYGPIESKPVFFLFATIHAREVVVPELAIRYILYLTEGYAGEGGYGLDPDVTWLVNHNVAYILVMQNPDGHWVNEEDTRNYRRKNMDWDDGCNQSDWSGVDLNRNHSFFWGCCGGSSGDPCDPTYRGPTRNSEPETQAFQNYFAAVMYDQNGPNGNDEIPLAAPDSATGIFISLHSYGNLILWPFGFDTYGPAPNDAQLEMIGRKFAAYNDYDPCGSIWYDIDGDSGDWVYGMFGIASFTLEVGPDDYSYCSDFFPEYGCIDGIDGMTRNFWMENKPVFLYAHKIARTPYKTACGPDTENVTVLSDPFGETLLLSAQITDNRYRTDPRRPIAAAEYFIDFPGQDGLGSALSPDDGNWDSVSESVKTIVPISDLTQGLHYILVHGQNDNGDWGPLSGAFFYVHNPGHIIHKFK</sequence>
<dbReference type="InterPro" id="IPR000834">
    <property type="entry name" value="Peptidase_M14"/>
</dbReference>
<dbReference type="Proteomes" id="UP001594351">
    <property type="component" value="Unassembled WGS sequence"/>
</dbReference>
<comment type="similarity">
    <text evidence="2">Belongs to the peptidase M14 family.</text>
</comment>
<feature type="domain" description="Peptidase M14" evidence="8">
    <location>
        <begin position="121"/>
        <end position="444"/>
    </location>
</feature>
<gene>
    <name evidence="9" type="ORF">ACFL27_05570</name>
</gene>
<name>A0ABV6YUA3_UNCC1</name>
<keyword evidence="5" id="KW-0862">Zinc</keyword>
<evidence type="ECO:0000256" key="5">
    <source>
        <dbReference type="ARBA" id="ARBA00022833"/>
    </source>
</evidence>
<dbReference type="PANTHER" id="PTHR11705">
    <property type="entry name" value="PROTEASE FAMILY M14 CARBOXYPEPTIDASE A,B"/>
    <property type="match status" value="1"/>
</dbReference>
<reference evidence="9 10" key="1">
    <citation type="submission" date="2024-09" db="EMBL/GenBank/DDBJ databases">
        <title>Laminarin stimulates single cell rates of sulfate reduction while oxygen inhibits transcriptomic activity in coastal marine sediment.</title>
        <authorList>
            <person name="Lindsay M."/>
            <person name="Orcutt B."/>
            <person name="Emerson D."/>
            <person name="Stepanauskas R."/>
            <person name="D'Angelo T."/>
        </authorList>
    </citation>
    <scope>NUCLEOTIDE SEQUENCE [LARGE SCALE GENOMIC DNA]</scope>
    <source>
        <strain evidence="9">SAG AM-311-K15</strain>
    </source>
</reference>
<comment type="cofactor">
    <cofactor evidence="1">
        <name>Zn(2+)</name>
        <dbReference type="ChEBI" id="CHEBI:29105"/>
    </cofactor>
</comment>
<evidence type="ECO:0000256" key="3">
    <source>
        <dbReference type="ARBA" id="ARBA00022670"/>
    </source>
</evidence>
<dbReference type="EMBL" id="JBHPBY010000051">
    <property type="protein sequence ID" value="MFC1849661.1"/>
    <property type="molecule type" value="Genomic_DNA"/>
</dbReference>
<dbReference type="Gene3D" id="3.40.630.10">
    <property type="entry name" value="Zn peptidases"/>
    <property type="match status" value="1"/>
</dbReference>
<proteinExistence type="inferred from homology"/>
<evidence type="ECO:0000256" key="6">
    <source>
        <dbReference type="ARBA" id="ARBA00023049"/>
    </source>
</evidence>
<keyword evidence="9" id="KW-0121">Carboxypeptidase</keyword>
<evidence type="ECO:0000256" key="7">
    <source>
        <dbReference type="SAM" id="Phobius"/>
    </source>
</evidence>
<organism evidence="9 10">
    <name type="scientific">candidate division CSSED10-310 bacterium</name>
    <dbReference type="NCBI Taxonomy" id="2855610"/>
    <lineage>
        <taxon>Bacteria</taxon>
        <taxon>Bacteria division CSSED10-310</taxon>
    </lineage>
</organism>
<evidence type="ECO:0000256" key="2">
    <source>
        <dbReference type="ARBA" id="ARBA00005988"/>
    </source>
</evidence>
<dbReference type="PRINTS" id="PR00765">
    <property type="entry name" value="CRBOXYPTASEA"/>
</dbReference>
<protein>
    <submittedName>
        <fullName evidence="9">M14 family zinc carboxypeptidase</fullName>
    </submittedName>
</protein>
<keyword evidence="7" id="KW-1133">Transmembrane helix</keyword>
<dbReference type="PANTHER" id="PTHR11705:SF143">
    <property type="entry name" value="SLL0236 PROTEIN"/>
    <property type="match status" value="1"/>
</dbReference>
<comment type="caution">
    <text evidence="9">The sequence shown here is derived from an EMBL/GenBank/DDBJ whole genome shotgun (WGS) entry which is preliminary data.</text>
</comment>
<evidence type="ECO:0000313" key="10">
    <source>
        <dbReference type="Proteomes" id="UP001594351"/>
    </source>
</evidence>
<dbReference type="SMART" id="SM00631">
    <property type="entry name" value="Zn_pept"/>
    <property type="match status" value="1"/>
</dbReference>
<keyword evidence="7" id="KW-0472">Membrane</keyword>